<proteinExistence type="predicted"/>
<dbReference type="RefSeq" id="WP_168834528.1">
    <property type="nucleotide sequence ID" value="NZ_JABAIK010000001.1"/>
</dbReference>
<gene>
    <name evidence="2" type="ORF">HGP28_00800</name>
</gene>
<feature type="compositionally biased region" description="Basic and acidic residues" evidence="1">
    <location>
        <begin position="8"/>
        <end position="21"/>
    </location>
</feature>
<evidence type="ECO:0000313" key="3">
    <source>
        <dbReference type="Proteomes" id="UP000535589"/>
    </source>
</evidence>
<dbReference type="Proteomes" id="UP000535589">
    <property type="component" value="Unassembled WGS sequence"/>
</dbReference>
<comment type="caution">
    <text evidence="2">The sequence shown here is derived from an EMBL/GenBank/DDBJ whole genome shotgun (WGS) entry which is preliminary data.</text>
</comment>
<dbReference type="AlphaFoldDB" id="A0A7X8YF97"/>
<evidence type="ECO:0000256" key="1">
    <source>
        <dbReference type="SAM" id="MobiDB-lite"/>
    </source>
</evidence>
<organism evidence="2 3">
    <name type="scientific">Vibrio agarilyticus</name>
    <dbReference type="NCBI Taxonomy" id="2726741"/>
    <lineage>
        <taxon>Bacteria</taxon>
        <taxon>Pseudomonadati</taxon>
        <taxon>Pseudomonadota</taxon>
        <taxon>Gammaproteobacteria</taxon>
        <taxon>Vibrionales</taxon>
        <taxon>Vibrionaceae</taxon>
        <taxon>Vibrio</taxon>
    </lineage>
</organism>
<keyword evidence="3" id="KW-1185">Reference proteome</keyword>
<name>A0A7X8YF97_9VIBR</name>
<sequence>MEAQGYGLEREQETVREENEKNWLITEPNESNNEWVAIQPLQLVCTLCDLS</sequence>
<protein>
    <submittedName>
        <fullName evidence="2">Uncharacterized protein</fullName>
    </submittedName>
</protein>
<evidence type="ECO:0000313" key="2">
    <source>
        <dbReference type="EMBL" id="NLS11424.1"/>
    </source>
</evidence>
<reference evidence="2 3" key="1">
    <citation type="submission" date="2020-04" db="EMBL/GenBank/DDBJ databases">
        <title>Vibrio sp. SM6, a novel species isolated from seawater.</title>
        <authorList>
            <person name="Wang X."/>
        </authorList>
    </citation>
    <scope>NUCLEOTIDE SEQUENCE [LARGE SCALE GENOMIC DNA]</scope>
    <source>
        <strain evidence="2 3">SM6</strain>
    </source>
</reference>
<feature type="region of interest" description="Disordered" evidence="1">
    <location>
        <begin position="1"/>
        <end position="21"/>
    </location>
</feature>
<accession>A0A7X8YF97</accession>
<dbReference type="EMBL" id="JABAIK010000001">
    <property type="protein sequence ID" value="NLS11424.1"/>
    <property type="molecule type" value="Genomic_DNA"/>
</dbReference>